<dbReference type="GO" id="GO:0030246">
    <property type="term" value="F:carbohydrate binding"/>
    <property type="evidence" value="ECO:0007669"/>
    <property type="project" value="InterPro"/>
</dbReference>
<accession>A0A7R9R2C8</accession>
<dbReference type="Gene3D" id="2.60.40.1360">
    <property type="match status" value="1"/>
</dbReference>
<organism evidence="1">
    <name type="scientific">Oppiella nova</name>
    <dbReference type="NCBI Taxonomy" id="334625"/>
    <lineage>
        <taxon>Eukaryota</taxon>
        <taxon>Metazoa</taxon>
        <taxon>Ecdysozoa</taxon>
        <taxon>Arthropoda</taxon>
        <taxon>Chelicerata</taxon>
        <taxon>Arachnida</taxon>
        <taxon>Acari</taxon>
        <taxon>Acariformes</taxon>
        <taxon>Sarcoptiformes</taxon>
        <taxon>Oribatida</taxon>
        <taxon>Brachypylina</taxon>
        <taxon>Oppioidea</taxon>
        <taxon>Oppiidae</taxon>
        <taxon>Oppiella</taxon>
    </lineage>
</organism>
<dbReference type="GO" id="GO:0005975">
    <property type="term" value="P:carbohydrate metabolic process"/>
    <property type="evidence" value="ECO:0007669"/>
    <property type="project" value="InterPro"/>
</dbReference>
<dbReference type="OrthoDB" id="2016903at2759"/>
<dbReference type="EMBL" id="OC965427">
    <property type="protein sequence ID" value="CAD7665934.1"/>
    <property type="molecule type" value="Genomic_DNA"/>
</dbReference>
<gene>
    <name evidence="1" type="ORF">ONB1V03_LOCUS22487</name>
</gene>
<reference evidence="1" key="1">
    <citation type="submission" date="2020-11" db="EMBL/GenBank/DDBJ databases">
        <authorList>
            <person name="Tran Van P."/>
        </authorList>
    </citation>
    <scope>NUCLEOTIDE SEQUENCE</scope>
</reference>
<protein>
    <submittedName>
        <fullName evidence="1">Uncharacterized protein</fullName>
    </submittedName>
</protein>
<keyword evidence="2" id="KW-1185">Reference proteome</keyword>
<name>A0A7R9R2C8_9ACAR</name>
<feature type="non-terminal residue" evidence="1">
    <location>
        <position position="133"/>
    </location>
</feature>
<dbReference type="InterPro" id="IPR011013">
    <property type="entry name" value="Gal_mutarotase_sf_dom"/>
</dbReference>
<dbReference type="EMBL" id="CAJPVJ010050602">
    <property type="protein sequence ID" value="CAG2183066.1"/>
    <property type="molecule type" value="Genomic_DNA"/>
</dbReference>
<dbReference type="Proteomes" id="UP000728032">
    <property type="component" value="Unassembled WGS sequence"/>
</dbReference>
<dbReference type="AlphaFoldDB" id="A0A7R9R2C8"/>
<evidence type="ECO:0000313" key="1">
    <source>
        <dbReference type="EMBL" id="CAD7665934.1"/>
    </source>
</evidence>
<sequence>FYEINEDSEFSTPTDVSLRNLFTTFRIISVKEMTLSANQELSVSERKRMVWTPDFDPYANYKSAYDRIDNSVNENLTSSESEYNINQTFIITLKPMQIRTFLLRVESRRNCPYTGFNVPRKQRNRFSSNGLDC</sequence>
<evidence type="ECO:0000313" key="2">
    <source>
        <dbReference type="Proteomes" id="UP000728032"/>
    </source>
</evidence>
<dbReference type="GO" id="GO:0003824">
    <property type="term" value="F:catalytic activity"/>
    <property type="evidence" value="ECO:0007669"/>
    <property type="project" value="InterPro"/>
</dbReference>
<proteinExistence type="predicted"/>
<dbReference type="SUPFAM" id="SSF74650">
    <property type="entry name" value="Galactose mutarotase-like"/>
    <property type="match status" value="1"/>
</dbReference>